<evidence type="ECO:0000256" key="1">
    <source>
        <dbReference type="ARBA" id="ARBA00022801"/>
    </source>
</evidence>
<sequence>MRRRPRIGVALGGGAARGWSHIGVLEALAERGIVPDVVAGTSIGALVGGAFAAGQLERLHRWVETLRWQDVVGYLDPAFNGGLIGGRRLFEFFRRHFEDRPIEALERPFGATATDIESGREVWLREGSLLEAVRASIALPGLFTPLARDGRLLVDGGLVDPVPVSLCRALGADLVIAVDLNADLMRRPPQRPAAEGDDEEEGETGRLRALLRLGAEELRRRLQREDGPSLIDVVLRSIHIMQYRITRSRMAGDPPDLLLAPRVGGIALMEFHRAAEAVAAGREAVDRAGAAIADLLRP</sequence>
<evidence type="ECO:0000259" key="5">
    <source>
        <dbReference type="PROSITE" id="PS51635"/>
    </source>
</evidence>
<dbReference type="GO" id="GO:0016042">
    <property type="term" value="P:lipid catabolic process"/>
    <property type="evidence" value="ECO:0007669"/>
    <property type="project" value="UniProtKB-UniRule"/>
</dbReference>
<feature type="short sequence motif" description="GXSXG" evidence="4">
    <location>
        <begin position="40"/>
        <end position="44"/>
    </location>
</feature>
<organism evidence="6 7">
    <name type="scientific">Inmirania thermothiophila</name>
    <dbReference type="NCBI Taxonomy" id="1750597"/>
    <lineage>
        <taxon>Bacteria</taxon>
        <taxon>Pseudomonadati</taxon>
        <taxon>Pseudomonadota</taxon>
        <taxon>Gammaproteobacteria</taxon>
        <taxon>Chromatiales</taxon>
        <taxon>Ectothiorhodospiraceae</taxon>
        <taxon>Inmirania</taxon>
    </lineage>
</organism>
<evidence type="ECO:0000256" key="4">
    <source>
        <dbReference type="PROSITE-ProRule" id="PRU01161"/>
    </source>
</evidence>
<comment type="caution">
    <text evidence="4">Lacks conserved residue(s) required for the propagation of feature annotation.</text>
</comment>
<dbReference type="AlphaFoldDB" id="A0A3N1Y0E9"/>
<evidence type="ECO:0000256" key="3">
    <source>
        <dbReference type="ARBA" id="ARBA00023098"/>
    </source>
</evidence>
<keyword evidence="7" id="KW-1185">Reference proteome</keyword>
<dbReference type="Proteomes" id="UP000276634">
    <property type="component" value="Unassembled WGS sequence"/>
</dbReference>
<comment type="caution">
    <text evidence="6">The sequence shown here is derived from an EMBL/GenBank/DDBJ whole genome shotgun (WGS) entry which is preliminary data.</text>
</comment>
<feature type="domain" description="PNPLA" evidence="5">
    <location>
        <begin position="9"/>
        <end position="168"/>
    </location>
</feature>
<dbReference type="InterPro" id="IPR050301">
    <property type="entry name" value="NTE"/>
</dbReference>
<dbReference type="NCBIfam" id="NF007623">
    <property type="entry name" value="PRK10279.1"/>
    <property type="match status" value="1"/>
</dbReference>
<protein>
    <submittedName>
        <fullName evidence="6">NTE family protein</fullName>
    </submittedName>
</protein>
<feature type="active site" description="Nucleophile" evidence="4">
    <location>
        <position position="42"/>
    </location>
</feature>
<dbReference type="GO" id="GO:0016787">
    <property type="term" value="F:hydrolase activity"/>
    <property type="evidence" value="ECO:0007669"/>
    <property type="project" value="UniProtKB-UniRule"/>
</dbReference>
<dbReference type="PROSITE" id="PS51635">
    <property type="entry name" value="PNPLA"/>
    <property type="match status" value="1"/>
</dbReference>
<gene>
    <name evidence="6" type="ORF">EDC57_1507</name>
</gene>
<name>A0A3N1Y0E9_9GAMM</name>
<dbReference type="InterPro" id="IPR002641">
    <property type="entry name" value="PNPLA_dom"/>
</dbReference>
<keyword evidence="2 4" id="KW-0442">Lipid degradation</keyword>
<dbReference type="Gene3D" id="3.40.1090.10">
    <property type="entry name" value="Cytosolic phospholipase A2 catalytic domain"/>
    <property type="match status" value="1"/>
</dbReference>
<dbReference type="SUPFAM" id="SSF52151">
    <property type="entry name" value="FabD/lysophospholipase-like"/>
    <property type="match status" value="1"/>
</dbReference>
<dbReference type="OrthoDB" id="5290098at2"/>
<accession>A0A3N1Y0E9</accession>
<dbReference type="RefSeq" id="WP_123401262.1">
    <property type="nucleotide sequence ID" value="NZ_RJVI01000002.1"/>
</dbReference>
<dbReference type="Pfam" id="PF01734">
    <property type="entry name" value="Patatin"/>
    <property type="match status" value="1"/>
</dbReference>
<proteinExistence type="predicted"/>
<evidence type="ECO:0000256" key="2">
    <source>
        <dbReference type="ARBA" id="ARBA00022963"/>
    </source>
</evidence>
<dbReference type="PANTHER" id="PTHR14226">
    <property type="entry name" value="NEUROPATHY TARGET ESTERASE/SWISS CHEESE D.MELANOGASTER"/>
    <property type="match status" value="1"/>
</dbReference>
<dbReference type="InterPro" id="IPR016035">
    <property type="entry name" value="Acyl_Trfase/lysoPLipase"/>
</dbReference>
<evidence type="ECO:0000313" key="7">
    <source>
        <dbReference type="Proteomes" id="UP000276634"/>
    </source>
</evidence>
<keyword evidence="1 4" id="KW-0378">Hydrolase</keyword>
<dbReference type="EMBL" id="RJVI01000002">
    <property type="protein sequence ID" value="ROR32309.1"/>
    <property type="molecule type" value="Genomic_DNA"/>
</dbReference>
<keyword evidence="3 4" id="KW-0443">Lipid metabolism</keyword>
<reference evidence="6 7" key="1">
    <citation type="submission" date="2018-11" db="EMBL/GenBank/DDBJ databases">
        <title>Genomic Encyclopedia of Type Strains, Phase IV (KMG-IV): sequencing the most valuable type-strain genomes for metagenomic binning, comparative biology and taxonomic classification.</title>
        <authorList>
            <person name="Goeker M."/>
        </authorList>
    </citation>
    <scope>NUCLEOTIDE SEQUENCE [LARGE SCALE GENOMIC DNA]</scope>
    <source>
        <strain evidence="6 7">DSM 100275</strain>
    </source>
</reference>
<feature type="active site" description="Proton acceptor" evidence="4">
    <location>
        <position position="155"/>
    </location>
</feature>
<evidence type="ECO:0000313" key="6">
    <source>
        <dbReference type="EMBL" id="ROR32309.1"/>
    </source>
</evidence>
<dbReference type="PANTHER" id="PTHR14226:SF76">
    <property type="entry name" value="NTE FAMILY PROTEIN RSSA"/>
    <property type="match status" value="1"/>
</dbReference>
<feature type="short sequence motif" description="DGA/G" evidence="4">
    <location>
        <begin position="155"/>
        <end position="157"/>
    </location>
</feature>